<organism evidence="1 2">
    <name type="scientific">Erwinia phage pEa_SNUABM_32</name>
    <dbReference type="NCBI Taxonomy" id="2869555"/>
    <lineage>
        <taxon>Viruses</taxon>
        <taxon>Duplodnaviria</taxon>
        <taxon>Heunggongvirae</taxon>
        <taxon>Uroviricota</taxon>
        <taxon>Caudoviricetes</taxon>
        <taxon>Alexandravirus</taxon>
        <taxon>Alexandravirus SNUABM32</taxon>
    </lineage>
</organism>
<gene>
    <name evidence="1" type="ORF">pEaSNUABM32_00117</name>
</gene>
<accession>A0AAE7XKB1</accession>
<protein>
    <submittedName>
        <fullName evidence="1">Uncharacterized protein</fullName>
    </submittedName>
</protein>
<name>A0AAE7XKB1_9CAUD</name>
<evidence type="ECO:0000313" key="1">
    <source>
        <dbReference type="EMBL" id="QZE56990.1"/>
    </source>
</evidence>
<keyword evidence="2" id="KW-1185">Reference proteome</keyword>
<dbReference type="Proteomes" id="UP000827788">
    <property type="component" value="Segment"/>
</dbReference>
<sequence>MPPRNTAREFMDQQETAREVSLLLQLDITICNFYLQILKRFTFDIRI</sequence>
<dbReference type="EMBL" id="MZ443774">
    <property type="protein sequence ID" value="QZE56990.1"/>
    <property type="molecule type" value="Genomic_DNA"/>
</dbReference>
<reference evidence="1 2" key="1">
    <citation type="submission" date="2021-06" db="EMBL/GenBank/DDBJ databases">
        <title>Complete genome sequence of Erwinia phage pEa_SNUABM_32.</title>
        <authorList>
            <person name="Kim S.G."/>
            <person name="Park S.C."/>
        </authorList>
    </citation>
    <scope>NUCLEOTIDE SEQUENCE [LARGE SCALE GENOMIC DNA]</scope>
</reference>
<proteinExistence type="predicted"/>
<evidence type="ECO:0000313" key="2">
    <source>
        <dbReference type="Proteomes" id="UP000827788"/>
    </source>
</evidence>